<proteinExistence type="predicted"/>
<reference evidence="2" key="1">
    <citation type="submission" date="2021-11" db="EMBL/GenBank/DDBJ databases">
        <title>Draft genome sequence of Alcaligenes endophyticus type strain CCUG 75668T.</title>
        <authorList>
            <person name="Salva-Serra F."/>
            <person name="Duran R.E."/>
            <person name="Seeger M."/>
            <person name="Moore E.R.B."/>
            <person name="Jaen-Luchoro D."/>
        </authorList>
    </citation>
    <scope>NUCLEOTIDE SEQUENCE</scope>
    <source>
        <strain evidence="2">CCUG 75668</strain>
    </source>
</reference>
<keyword evidence="3" id="KW-1185">Reference proteome</keyword>
<evidence type="ECO:0000313" key="3">
    <source>
        <dbReference type="Proteomes" id="UP001168613"/>
    </source>
</evidence>
<dbReference type="RefSeq" id="WP_266123249.1">
    <property type="nucleotide sequence ID" value="NZ_JAJHNU010000003.1"/>
</dbReference>
<dbReference type="EMBL" id="JAJHNU010000003">
    <property type="protein sequence ID" value="MDN4121741.1"/>
    <property type="molecule type" value="Genomic_DNA"/>
</dbReference>
<evidence type="ECO:0000313" key="2">
    <source>
        <dbReference type="EMBL" id="MDN4121741.1"/>
    </source>
</evidence>
<keyword evidence="1" id="KW-1133">Transmembrane helix</keyword>
<evidence type="ECO:0000256" key="1">
    <source>
        <dbReference type="SAM" id="Phobius"/>
    </source>
</evidence>
<gene>
    <name evidence="2" type="ORF">LMS43_10605</name>
</gene>
<keyword evidence="1" id="KW-0812">Transmembrane</keyword>
<feature type="transmembrane region" description="Helical" evidence="1">
    <location>
        <begin position="281"/>
        <end position="298"/>
    </location>
</feature>
<sequence length="302" mass="35495">MSTRKAFSYQERLPQRTLDRLPEILKVNERSPEILIIIRMLSGSIKIEHKKSSKKINQEENYFSANFRNYGQTWDKKFPPLVGEDFTLGDLAKYIEENKLKNRKFYSNILSELSYYFYYQSKKIHSSAFIFLYRTLEHISYAFPLIYASKTDNFEKTFNSLKNLMNNDKNIGELGFLKNFVKTVYLEDPIYSSSLDFIIDHETDEEKSKTFNILKSLCTDAMIASSTSEPRSLSINYPEVGSFIITIRNRFFHYMNGGAKNIETTDIRDIDELFSIINKKSLYWISTIFLTVFSYSIIKSER</sequence>
<name>A0ABT8EKD2_9BURK</name>
<keyword evidence="1" id="KW-0472">Membrane</keyword>
<protein>
    <submittedName>
        <fullName evidence="2">Uncharacterized protein</fullName>
    </submittedName>
</protein>
<comment type="caution">
    <text evidence="2">The sequence shown here is derived from an EMBL/GenBank/DDBJ whole genome shotgun (WGS) entry which is preliminary data.</text>
</comment>
<organism evidence="2 3">
    <name type="scientific">Alcaligenes endophyticus</name>
    <dbReference type="NCBI Taxonomy" id="1929088"/>
    <lineage>
        <taxon>Bacteria</taxon>
        <taxon>Pseudomonadati</taxon>
        <taxon>Pseudomonadota</taxon>
        <taxon>Betaproteobacteria</taxon>
        <taxon>Burkholderiales</taxon>
        <taxon>Alcaligenaceae</taxon>
        <taxon>Alcaligenes</taxon>
    </lineage>
</organism>
<dbReference type="Proteomes" id="UP001168613">
    <property type="component" value="Unassembled WGS sequence"/>
</dbReference>
<accession>A0ABT8EKD2</accession>